<organism evidence="1 2">
    <name type="scientific">Juglans regia</name>
    <name type="common">English walnut</name>
    <dbReference type="NCBI Taxonomy" id="51240"/>
    <lineage>
        <taxon>Eukaryota</taxon>
        <taxon>Viridiplantae</taxon>
        <taxon>Streptophyta</taxon>
        <taxon>Embryophyta</taxon>
        <taxon>Tracheophyta</taxon>
        <taxon>Spermatophyta</taxon>
        <taxon>Magnoliopsida</taxon>
        <taxon>eudicotyledons</taxon>
        <taxon>Gunneridae</taxon>
        <taxon>Pentapetalae</taxon>
        <taxon>rosids</taxon>
        <taxon>fabids</taxon>
        <taxon>Fagales</taxon>
        <taxon>Juglandaceae</taxon>
        <taxon>Juglans</taxon>
    </lineage>
</organism>
<dbReference type="AlphaFoldDB" id="A0A2I4HKN7"/>
<dbReference type="SUPFAM" id="SSF56219">
    <property type="entry name" value="DNase I-like"/>
    <property type="match status" value="1"/>
</dbReference>
<dbReference type="Gramene" id="Jr05_10850_p1">
    <property type="protein sequence ID" value="cds.Jr05_10850_p1"/>
    <property type="gene ID" value="Jr05_10850"/>
</dbReference>
<reference evidence="2" key="1">
    <citation type="submission" date="2025-08" db="UniProtKB">
        <authorList>
            <consortium name="RefSeq"/>
        </authorList>
    </citation>
    <scope>IDENTIFICATION</scope>
    <source>
        <tissue evidence="2">Leaves</tissue>
    </source>
</reference>
<evidence type="ECO:0000313" key="2">
    <source>
        <dbReference type="RefSeq" id="XP_018853267.1"/>
    </source>
</evidence>
<dbReference type="InterPro" id="IPR036691">
    <property type="entry name" value="Endo/exonu/phosph_ase_sf"/>
</dbReference>
<name>A0A2I4HKN7_JUGRE</name>
<dbReference type="GO" id="GO:0003824">
    <property type="term" value="F:catalytic activity"/>
    <property type="evidence" value="ECO:0007669"/>
    <property type="project" value="InterPro"/>
</dbReference>
<dbReference type="KEGG" id="jre:109015241"/>
<accession>A0A2I4HKN7</accession>
<dbReference type="Proteomes" id="UP000235220">
    <property type="component" value="Chromosome 5"/>
</dbReference>
<dbReference type="Pfam" id="PF03372">
    <property type="entry name" value="Exo_endo_phos"/>
    <property type="match status" value="1"/>
</dbReference>
<proteinExistence type="predicted"/>
<dbReference type="Gene3D" id="3.60.10.10">
    <property type="entry name" value="Endonuclease/exonuclease/phosphatase"/>
    <property type="match status" value="1"/>
</dbReference>
<keyword evidence="1" id="KW-1185">Reference proteome</keyword>
<dbReference type="OrthoDB" id="1742140at2759"/>
<evidence type="ECO:0000313" key="1">
    <source>
        <dbReference type="Proteomes" id="UP000235220"/>
    </source>
</evidence>
<dbReference type="PANTHER" id="PTHR33710:SF13">
    <property type="entry name" value="ENDONUCLEASE_EXONUCLEASE_PHOSPHATASE FAMILY PROTEIN"/>
    <property type="match status" value="1"/>
</dbReference>
<sequence>MIGTSRSRVKKLIGKLKSKVVALLEPFQNLEEARKLARCLNFDSVVSNEDEGGKISIFWNGSYVVHVVRMGMQFISMLVREGSKMFCLTVVYAKCTMAERIRLWDDLSSQNLGSYSCVFVGDFNIIRNDLEKRKGRPRPSMAMENFNNWIHQGSLLEMASKRSMFTWCNGRSGLARSWARLDHALTDNSSFALFPNATCSYLTRSTSDHAPMFIELKKDPFVYCPAPFHFQQMWVDHHSFLDCVGQVGI</sequence>
<dbReference type="PANTHER" id="PTHR33710">
    <property type="entry name" value="BNAC02G09200D PROTEIN"/>
    <property type="match status" value="1"/>
</dbReference>
<gene>
    <name evidence="2" type="primary">LOC109015241</name>
</gene>
<dbReference type="RefSeq" id="XP_018853267.1">
    <property type="nucleotide sequence ID" value="XM_018997722.1"/>
</dbReference>
<protein>
    <submittedName>
        <fullName evidence="2">Uncharacterized protein LOC109015241</fullName>
    </submittedName>
</protein>
<dbReference type="InterPro" id="IPR005135">
    <property type="entry name" value="Endo/exonuclease/phosphatase"/>
</dbReference>
<dbReference type="GeneID" id="109015241"/>